<feature type="region of interest" description="Disordered" evidence="6">
    <location>
        <begin position="316"/>
        <end position="387"/>
    </location>
</feature>
<evidence type="ECO:0000256" key="7">
    <source>
        <dbReference type="SAM" id="Phobius"/>
    </source>
</evidence>
<feature type="compositionally biased region" description="Basic and acidic residues" evidence="6">
    <location>
        <begin position="661"/>
        <end position="672"/>
    </location>
</feature>
<feature type="compositionally biased region" description="Basic and acidic residues" evidence="6">
    <location>
        <begin position="224"/>
        <end position="235"/>
    </location>
</feature>
<organism evidence="8 9">
    <name type="scientific">Diatrype stigma</name>
    <dbReference type="NCBI Taxonomy" id="117547"/>
    <lineage>
        <taxon>Eukaryota</taxon>
        <taxon>Fungi</taxon>
        <taxon>Dikarya</taxon>
        <taxon>Ascomycota</taxon>
        <taxon>Pezizomycotina</taxon>
        <taxon>Sordariomycetes</taxon>
        <taxon>Xylariomycetidae</taxon>
        <taxon>Xylariales</taxon>
        <taxon>Diatrypaceae</taxon>
        <taxon>Diatrype</taxon>
    </lineage>
</organism>
<evidence type="ECO:0000256" key="5">
    <source>
        <dbReference type="ARBA" id="ARBA00023004"/>
    </source>
</evidence>
<keyword evidence="9" id="KW-1185">Reference proteome</keyword>
<feature type="region of interest" description="Disordered" evidence="6">
    <location>
        <begin position="398"/>
        <end position="417"/>
    </location>
</feature>
<evidence type="ECO:0008006" key="10">
    <source>
        <dbReference type="Google" id="ProtNLM"/>
    </source>
</evidence>
<evidence type="ECO:0000313" key="8">
    <source>
        <dbReference type="EMBL" id="KAK7755392.1"/>
    </source>
</evidence>
<feature type="compositionally biased region" description="Polar residues" evidence="6">
    <location>
        <begin position="723"/>
        <end position="733"/>
    </location>
</feature>
<accession>A0AAN9UY90</accession>
<reference evidence="8 9" key="1">
    <citation type="submission" date="2024-02" db="EMBL/GenBank/DDBJ databases">
        <title>De novo assembly and annotation of 12 fungi associated with fruit tree decline syndrome in Ontario, Canada.</title>
        <authorList>
            <person name="Sulman M."/>
            <person name="Ellouze W."/>
            <person name="Ilyukhin E."/>
        </authorList>
    </citation>
    <scope>NUCLEOTIDE SEQUENCE [LARGE SCALE GENOMIC DNA]</scope>
    <source>
        <strain evidence="8 9">M11/M66-122</strain>
    </source>
</reference>
<dbReference type="GO" id="GO:0046872">
    <property type="term" value="F:metal ion binding"/>
    <property type="evidence" value="ECO:0007669"/>
    <property type="project" value="UniProtKB-KW"/>
</dbReference>
<dbReference type="Proteomes" id="UP001320420">
    <property type="component" value="Unassembled WGS sequence"/>
</dbReference>
<keyword evidence="7" id="KW-0472">Membrane</keyword>
<evidence type="ECO:0000256" key="2">
    <source>
        <dbReference type="ARBA" id="ARBA00004141"/>
    </source>
</evidence>
<dbReference type="GO" id="GO:0020037">
    <property type="term" value="F:heme binding"/>
    <property type="evidence" value="ECO:0007669"/>
    <property type="project" value="TreeGrafter"/>
</dbReference>
<feature type="region of interest" description="Disordered" evidence="6">
    <location>
        <begin position="431"/>
        <end position="776"/>
    </location>
</feature>
<keyword evidence="7" id="KW-1133">Transmembrane helix</keyword>
<evidence type="ECO:0000256" key="1">
    <source>
        <dbReference type="ARBA" id="ARBA00001970"/>
    </source>
</evidence>
<proteinExistence type="predicted"/>
<dbReference type="GO" id="GO:0140575">
    <property type="term" value="F:transmembrane monodehydroascorbate reductase activity"/>
    <property type="evidence" value="ECO:0007669"/>
    <property type="project" value="InterPro"/>
</dbReference>
<evidence type="ECO:0000256" key="3">
    <source>
        <dbReference type="ARBA" id="ARBA00022617"/>
    </source>
</evidence>
<sequence>MASAEGLSAPGSAEYSSDTMSVGDGTWNFDKNTFLLPNLEGVNFATLQYNGAKPNRRIHIFLQIISVFLLTAVFVLGWFAVGPNRSWTNPHHVIGLALYVMFLVQAVGGRLVKNIHKRSLRLTIHRWHGRAIALLGIAQVPLGLALYGSPKVTFILYAIWMGFLFVTYFVLSYRHESYREDYLIHGGRSEGGLTSSAPTEKHKGGWLGPLALGAGALALFRGRNKDGKDRSESGSRSRSVSRSRRGPPEVVPSRGGSASYFDEKYSDRTEAQKGGLADKLLGVAAALGAGAFVKNIRDRREKRRFADEEYSAVATDTPSRVRRQHRDDYTESELSEDRTALGGRGRAASSMVSGPTDRVAAAHALSAAEPRTNRPVTPPAARPAASRVTSYFQSDYFDDYDSPSRRPKDEDHGAAKGFLGTLGLGWIAAKWKGRRDKKAEEERLKQEERRDARDGSAYTDGYSTPPRQTRRRPPPSASDLTRTSITQESGSSQVESRPAGTSHTGPPMPPLGAGAGAAPPPPPPGPVPDFSRSRPRPRNNGVPAPTAESEAESYVSAGGNPRRRQSSSRRRDGEMAAAAAAATAHHLAQEQEEERRRTHGAAPGQPVSVKVKYHDDRGNVTLRRLTEEEAAAARQDRRRRSGSVSSLSGSETPGRRRRYRRSSDSQATERPDQSVLSPPTPTFAKGHRQKDSAYYSGQPGPSGHIPAPAQTVSSIGSPESHGTHGTWSALSPSPSGPINDRPAPSVSTSAADRRRRRRIERQAVRPSGASVSTDYN</sequence>
<protein>
    <recommendedName>
        <fullName evidence="10">Cytochrome b561 domain-containing protein</fullName>
    </recommendedName>
</protein>
<dbReference type="Gene3D" id="1.20.120.1770">
    <property type="match status" value="1"/>
</dbReference>
<evidence type="ECO:0000256" key="6">
    <source>
        <dbReference type="SAM" id="MobiDB-lite"/>
    </source>
</evidence>
<feature type="transmembrane region" description="Helical" evidence="7">
    <location>
        <begin position="60"/>
        <end position="81"/>
    </location>
</feature>
<dbReference type="PANTHER" id="PTHR15422:SF24">
    <property type="entry name" value="DOMON RELATED DOMAIN-CONTAINING PROTEIN"/>
    <property type="match status" value="1"/>
</dbReference>
<dbReference type="PANTHER" id="PTHR15422">
    <property type="entry name" value="OS05G0565100 PROTEIN"/>
    <property type="match status" value="1"/>
</dbReference>
<feature type="compositionally biased region" description="Low complexity" evidence="6">
    <location>
        <begin position="576"/>
        <end position="586"/>
    </location>
</feature>
<evidence type="ECO:0000256" key="4">
    <source>
        <dbReference type="ARBA" id="ARBA00022723"/>
    </source>
</evidence>
<feature type="compositionally biased region" description="Basic and acidic residues" evidence="6">
    <location>
        <begin position="587"/>
        <end position="596"/>
    </location>
</feature>
<keyword evidence="3" id="KW-0349">Heme</keyword>
<gene>
    <name evidence="8" type="ORF">SLS62_002619</name>
</gene>
<dbReference type="CDD" id="cd08760">
    <property type="entry name" value="Cyt_b561_FRRS1_like"/>
    <property type="match status" value="1"/>
</dbReference>
<feature type="compositionally biased region" description="Basic and acidic residues" evidence="6">
    <location>
        <begin position="402"/>
        <end position="414"/>
    </location>
</feature>
<keyword evidence="7" id="KW-0812">Transmembrane</keyword>
<comment type="subcellular location">
    <subcellularLocation>
        <location evidence="2">Membrane</location>
        <topology evidence="2">Multi-pass membrane protein</topology>
    </subcellularLocation>
</comment>
<feature type="compositionally biased region" description="Low complexity" evidence="6">
    <location>
        <begin position="642"/>
        <end position="651"/>
    </location>
</feature>
<feature type="transmembrane region" description="Helical" evidence="7">
    <location>
        <begin position="132"/>
        <end position="148"/>
    </location>
</feature>
<dbReference type="AlphaFoldDB" id="A0AAN9UY90"/>
<feature type="compositionally biased region" description="Pro residues" evidence="6">
    <location>
        <begin position="518"/>
        <end position="527"/>
    </location>
</feature>
<comment type="caution">
    <text evidence="8">The sequence shown here is derived from an EMBL/GenBank/DDBJ whole genome shotgun (WGS) entry which is preliminary data.</text>
</comment>
<feature type="compositionally biased region" description="Polar residues" evidence="6">
    <location>
        <begin position="478"/>
        <end position="504"/>
    </location>
</feature>
<feature type="transmembrane region" description="Helical" evidence="7">
    <location>
        <begin position="154"/>
        <end position="171"/>
    </location>
</feature>
<keyword evidence="5" id="KW-0408">Iron</keyword>
<name>A0AAN9UY90_9PEZI</name>
<feature type="transmembrane region" description="Helical" evidence="7">
    <location>
        <begin position="93"/>
        <end position="112"/>
    </location>
</feature>
<feature type="compositionally biased region" description="Basic and acidic residues" evidence="6">
    <location>
        <begin position="325"/>
        <end position="339"/>
    </location>
</feature>
<dbReference type="InterPro" id="IPR045150">
    <property type="entry name" value="CYB561D1/2"/>
</dbReference>
<feature type="region of interest" description="Disordered" evidence="6">
    <location>
        <begin position="224"/>
        <end position="262"/>
    </location>
</feature>
<dbReference type="GO" id="GO:0016020">
    <property type="term" value="C:membrane"/>
    <property type="evidence" value="ECO:0007669"/>
    <property type="project" value="UniProtKB-SubCell"/>
</dbReference>
<comment type="cofactor">
    <cofactor evidence="1">
        <name>heme b</name>
        <dbReference type="ChEBI" id="CHEBI:60344"/>
    </cofactor>
</comment>
<dbReference type="EMBL" id="JAKJXP020000013">
    <property type="protein sequence ID" value="KAK7755392.1"/>
    <property type="molecule type" value="Genomic_DNA"/>
</dbReference>
<evidence type="ECO:0000313" key="9">
    <source>
        <dbReference type="Proteomes" id="UP001320420"/>
    </source>
</evidence>
<feature type="compositionally biased region" description="Basic and acidic residues" evidence="6">
    <location>
        <begin position="437"/>
        <end position="454"/>
    </location>
</feature>
<keyword evidence="4" id="KW-0479">Metal-binding</keyword>